<accession>A0ABR4CAT4</accession>
<dbReference type="PROSITE" id="PS50097">
    <property type="entry name" value="BTB"/>
    <property type="match status" value="1"/>
</dbReference>
<evidence type="ECO:0000259" key="2">
    <source>
        <dbReference type="PROSITE" id="PS50097"/>
    </source>
</evidence>
<sequence length="271" mass="30751">MWNSIKLPIKKKPTAGRAIVPSPSDAVSRLKATPLFSPQPVVTIIIKTTDSDLKSNKEKAPSVQGEYKDHKFIIHKNFVYHHSPFFSAAFNGRFVEGQTQTMNFDDIDPTLFGYFVHWLYTQKLESDFGVEITAEKLVKLWILAERFIIPALQNQVIDKFFDVIGHLRMKAAKNIVKAIQSSGSVILNDMLLNRIPTQKDARNSWIDELSVDMLRRYAKSDFKQISRSSSKDYHVSSKINVGGRSNEDNASTGMNIQDVKKRPRKAPVKKA</sequence>
<dbReference type="PANTHER" id="PTHR47843:SF2">
    <property type="entry name" value="BTB DOMAIN-CONTAINING PROTEIN"/>
    <property type="match status" value="1"/>
</dbReference>
<feature type="domain" description="BTB" evidence="2">
    <location>
        <begin position="49"/>
        <end position="128"/>
    </location>
</feature>
<evidence type="ECO:0000313" key="3">
    <source>
        <dbReference type="EMBL" id="KAL2066895.1"/>
    </source>
</evidence>
<dbReference type="Gene3D" id="3.30.710.10">
    <property type="entry name" value="Potassium Channel Kv1.1, Chain A"/>
    <property type="match status" value="1"/>
</dbReference>
<organism evidence="3 4">
    <name type="scientific">Oculimacula yallundae</name>
    <dbReference type="NCBI Taxonomy" id="86028"/>
    <lineage>
        <taxon>Eukaryota</taxon>
        <taxon>Fungi</taxon>
        <taxon>Dikarya</taxon>
        <taxon>Ascomycota</taxon>
        <taxon>Pezizomycotina</taxon>
        <taxon>Leotiomycetes</taxon>
        <taxon>Helotiales</taxon>
        <taxon>Ploettnerulaceae</taxon>
        <taxon>Oculimacula</taxon>
    </lineage>
</organism>
<feature type="region of interest" description="Disordered" evidence="1">
    <location>
        <begin position="230"/>
        <end position="271"/>
    </location>
</feature>
<evidence type="ECO:0000313" key="4">
    <source>
        <dbReference type="Proteomes" id="UP001595075"/>
    </source>
</evidence>
<dbReference type="InterPro" id="IPR011333">
    <property type="entry name" value="SKP1/BTB/POZ_sf"/>
</dbReference>
<evidence type="ECO:0000256" key="1">
    <source>
        <dbReference type="SAM" id="MobiDB-lite"/>
    </source>
</evidence>
<dbReference type="Pfam" id="PF00651">
    <property type="entry name" value="BTB"/>
    <property type="match status" value="1"/>
</dbReference>
<protein>
    <recommendedName>
        <fullName evidence="2">BTB domain-containing protein</fullName>
    </recommendedName>
</protein>
<dbReference type="Proteomes" id="UP001595075">
    <property type="component" value="Unassembled WGS sequence"/>
</dbReference>
<gene>
    <name evidence="3" type="ORF">VTL71DRAFT_1319</name>
</gene>
<name>A0ABR4CAT4_9HELO</name>
<dbReference type="InterPro" id="IPR000210">
    <property type="entry name" value="BTB/POZ_dom"/>
</dbReference>
<dbReference type="PANTHER" id="PTHR47843">
    <property type="entry name" value="BTB DOMAIN-CONTAINING PROTEIN-RELATED"/>
    <property type="match status" value="1"/>
</dbReference>
<proteinExistence type="predicted"/>
<dbReference type="EMBL" id="JAZHXI010000010">
    <property type="protein sequence ID" value="KAL2066895.1"/>
    <property type="molecule type" value="Genomic_DNA"/>
</dbReference>
<keyword evidence="4" id="KW-1185">Reference proteome</keyword>
<feature type="compositionally biased region" description="Basic residues" evidence="1">
    <location>
        <begin position="261"/>
        <end position="271"/>
    </location>
</feature>
<dbReference type="SUPFAM" id="SSF54695">
    <property type="entry name" value="POZ domain"/>
    <property type="match status" value="1"/>
</dbReference>
<comment type="caution">
    <text evidence="3">The sequence shown here is derived from an EMBL/GenBank/DDBJ whole genome shotgun (WGS) entry which is preliminary data.</text>
</comment>
<reference evidence="3 4" key="1">
    <citation type="journal article" date="2024" name="Commun. Biol.">
        <title>Comparative genomic analysis of thermophilic fungi reveals convergent evolutionary adaptations and gene losses.</title>
        <authorList>
            <person name="Steindorff A.S."/>
            <person name="Aguilar-Pontes M.V."/>
            <person name="Robinson A.J."/>
            <person name="Andreopoulos B."/>
            <person name="LaButti K."/>
            <person name="Kuo A."/>
            <person name="Mondo S."/>
            <person name="Riley R."/>
            <person name="Otillar R."/>
            <person name="Haridas S."/>
            <person name="Lipzen A."/>
            <person name="Grimwood J."/>
            <person name="Schmutz J."/>
            <person name="Clum A."/>
            <person name="Reid I.D."/>
            <person name="Moisan M.C."/>
            <person name="Butler G."/>
            <person name="Nguyen T.T.M."/>
            <person name="Dewar K."/>
            <person name="Conant G."/>
            <person name="Drula E."/>
            <person name="Henrissat B."/>
            <person name="Hansel C."/>
            <person name="Singer S."/>
            <person name="Hutchinson M.I."/>
            <person name="de Vries R.P."/>
            <person name="Natvig D.O."/>
            <person name="Powell A.J."/>
            <person name="Tsang A."/>
            <person name="Grigoriev I.V."/>
        </authorList>
    </citation>
    <scope>NUCLEOTIDE SEQUENCE [LARGE SCALE GENOMIC DNA]</scope>
    <source>
        <strain evidence="3 4">CBS 494.80</strain>
    </source>
</reference>